<comment type="caution">
    <text evidence="7">The sequence shown here is derived from an EMBL/GenBank/DDBJ whole genome shotgun (WGS) entry which is preliminary data.</text>
</comment>
<protein>
    <recommendedName>
        <fullName evidence="6">Polymerase nucleotidyl transferase domain-containing protein</fullName>
    </recommendedName>
</protein>
<sequence length="304" mass="35038">MMGKTENLPGDLSVNRETRRTFDHRQIRKGCGIRHSSTRQNQCQLDPVNGMKPSEAILLHQNEILAVADRHHARNVRVFGSVVRGEDTDQSDLDLLVEFEKTPTLFDLSGFQSDLEEILDVPVEILSEDDVPGLRDHIREEIVSEAVPLETFQRLHLVLAGKDLDDMRKEEKKRRISDYLKDILDCADKIQQFTEKMDWNGFEKNPMCQSAVERELITIGEASKKILDDHGDFVRLHPELPFKKAYDLRVKLTHGYTSINARTVWGTIQDNLPDFARKIREILPELLKEREIGRKKRNDSGIGY</sequence>
<dbReference type="InterPro" id="IPR008201">
    <property type="entry name" value="HepT-like"/>
</dbReference>
<dbReference type="InterPro" id="IPR043519">
    <property type="entry name" value="NT_sf"/>
</dbReference>
<keyword evidence="4" id="KW-0547">Nucleotide-binding</keyword>
<dbReference type="SUPFAM" id="SSF81301">
    <property type="entry name" value="Nucleotidyltransferase"/>
    <property type="match status" value="1"/>
</dbReference>
<evidence type="ECO:0000256" key="5">
    <source>
        <dbReference type="ARBA" id="ARBA00022801"/>
    </source>
</evidence>
<evidence type="ECO:0000313" key="7">
    <source>
        <dbReference type="EMBL" id="OOH72837.1"/>
    </source>
</evidence>
<dbReference type="GO" id="GO:0016787">
    <property type="term" value="F:hydrolase activity"/>
    <property type="evidence" value="ECO:0007669"/>
    <property type="project" value="UniProtKB-KW"/>
</dbReference>
<gene>
    <name evidence="7" type="ORF">BOX24_05465</name>
</gene>
<dbReference type="EMBL" id="MPOJ01000010">
    <property type="protein sequence ID" value="OOH72837.1"/>
    <property type="molecule type" value="Genomic_DNA"/>
</dbReference>
<accession>A0A1V3SWH3</accession>
<organism evidence="7 8">
    <name type="scientific">Leptospirillum ferriphilum</name>
    <dbReference type="NCBI Taxonomy" id="178606"/>
    <lineage>
        <taxon>Bacteria</taxon>
        <taxon>Pseudomonadati</taxon>
        <taxon>Nitrospirota</taxon>
        <taxon>Nitrospiria</taxon>
        <taxon>Nitrospirales</taxon>
        <taxon>Nitrospiraceae</taxon>
        <taxon>Leptospirillum</taxon>
    </lineage>
</organism>
<evidence type="ECO:0000256" key="2">
    <source>
        <dbReference type="ARBA" id="ARBA00022649"/>
    </source>
</evidence>
<dbReference type="CDD" id="cd05403">
    <property type="entry name" value="NT_KNTase_like"/>
    <property type="match status" value="1"/>
</dbReference>
<dbReference type="Pfam" id="PF01909">
    <property type="entry name" value="NTP_transf_2"/>
    <property type="match status" value="1"/>
</dbReference>
<dbReference type="Proteomes" id="UP000188586">
    <property type="component" value="Unassembled WGS sequence"/>
</dbReference>
<dbReference type="AlphaFoldDB" id="A0A1V3SWH3"/>
<dbReference type="InterPro" id="IPR051813">
    <property type="entry name" value="HepT_RNase_toxin"/>
</dbReference>
<keyword evidence="2" id="KW-1277">Toxin-antitoxin system</keyword>
<evidence type="ECO:0000313" key="8">
    <source>
        <dbReference type="Proteomes" id="UP000188586"/>
    </source>
</evidence>
<dbReference type="GO" id="GO:0000166">
    <property type="term" value="F:nucleotide binding"/>
    <property type="evidence" value="ECO:0007669"/>
    <property type="project" value="UniProtKB-KW"/>
</dbReference>
<dbReference type="PANTHER" id="PTHR34139">
    <property type="entry name" value="UPF0331 PROTEIN MJ0127"/>
    <property type="match status" value="1"/>
</dbReference>
<reference evidence="7 8" key="1">
    <citation type="submission" date="2016-11" db="EMBL/GenBank/DDBJ databases">
        <title>Comparative genomics of co-occurring bacteria in distinct bioleaching systems unravels niche-specific adaptation.</title>
        <authorList>
            <person name="Zhang X."/>
            <person name="Liu X."/>
            <person name="Yin H."/>
        </authorList>
    </citation>
    <scope>NUCLEOTIDE SEQUENCE [LARGE SCALE GENOMIC DNA]</scope>
    <source>
        <strain evidence="7 8">DX</strain>
    </source>
</reference>
<evidence type="ECO:0000256" key="4">
    <source>
        <dbReference type="ARBA" id="ARBA00022741"/>
    </source>
</evidence>
<dbReference type="Pfam" id="PF01934">
    <property type="entry name" value="HepT-like"/>
    <property type="match status" value="1"/>
</dbReference>
<keyword evidence="3" id="KW-0540">Nuclease</keyword>
<name>A0A1V3SWH3_9BACT</name>
<dbReference type="GO" id="GO:0016779">
    <property type="term" value="F:nucleotidyltransferase activity"/>
    <property type="evidence" value="ECO:0007669"/>
    <property type="project" value="InterPro"/>
</dbReference>
<evidence type="ECO:0000256" key="3">
    <source>
        <dbReference type="ARBA" id="ARBA00022722"/>
    </source>
</evidence>
<dbReference type="GO" id="GO:0004540">
    <property type="term" value="F:RNA nuclease activity"/>
    <property type="evidence" value="ECO:0007669"/>
    <property type="project" value="InterPro"/>
</dbReference>
<proteinExistence type="predicted"/>
<evidence type="ECO:0000259" key="6">
    <source>
        <dbReference type="Pfam" id="PF01909"/>
    </source>
</evidence>
<dbReference type="PANTHER" id="PTHR34139:SF1">
    <property type="entry name" value="RNASE MJ1380-RELATED"/>
    <property type="match status" value="1"/>
</dbReference>
<keyword evidence="5" id="KW-0378">Hydrolase</keyword>
<dbReference type="Gene3D" id="3.30.460.10">
    <property type="entry name" value="Beta Polymerase, domain 2"/>
    <property type="match status" value="1"/>
</dbReference>
<dbReference type="GO" id="GO:0110001">
    <property type="term" value="C:toxin-antitoxin complex"/>
    <property type="evidence" value="ECO:0007669"/>
    <property type="project" value="InterPro"/>
</dbReference>
<feature type="domain" description="Polymerase nucleotidyl transferase" evidence="6">
    <location>
        <begin position="74"/>
        <end position="142"/>
    </location>
</feature>
<dbReference type="InterPro" id="IPR002934">
    <property type="entry name" value="Polymerase_NTP_transf_dom"/>
</dbReference>
<keyword evidence="1" id="KW-0597">Phosphoprotein</keyword>
<evidence type="ECO:0000256" key="1">
    <source>
        <dbReference type="ARBA" id="ARBA00022553"/>
    </source>
</evidence>